<keyword evidence="1" id="KW-0812">Transmembrane</keyword>
<dbReference type="PATRIC" id="fig|1423772.3.peg.1744"/>
<dbReference type="Proteomes" id="UP000051612">
    <property type="component" value="Unassembled WGS sequence"/>
</dbReference>
<keyword evidence="2" id="KW-0131">Cell cycle</keyword>
<dbReference type="InterPro" id="IPR039076">
    <property type="entry name" value="DivIC"/>
</dbReference>
<feature type="transmembrane region" description="Helical" evidence="1">
    <location>
        <begin position="38"/>
        <end position="59"/>
    </location>
</feature>
<dbReference type="EMBL" id="AYYN01000002">
    <property type="protein sequence ID" value="KRM78126.1"/>
    <property type="molecule type" value="Genomic_DNA"/>
</dbReference>
<name>A0A0R2BFA3_9LACO</name>
<reference evidence="2 3" key="1">
    <citation type="journal article" date="2015" name="Genome Announc.">
        <title>Expanding the biotechnology potential of lactobacilli through comparative genomics of 213 strains and associated genera.</title>
        <authorList>
            <person name="Sun Z."/>
            <person name="Harris H.M."/>
            <person name="McCann A."/>
            <person name="Guo C."/>
            <person name="Argimon S."/>
            <person name="Zhang W."/>
            <person name="Yang X."/>
            <person name="Jeffery I.B."/>
            <person name="Cooney J.C."/>
            <person name="Kagawa T.F."/>
            <person name="Liu W."/>
            <person name="Song Y."/>
            <person name="Salvetti E."/>
            <person name="Wrobel A."/>
            <person name="Rasinkangas P."/>
            <person name="Parkhill J."/>
            <person name="Rea M.C."/>
            <person name="O'Sullivan O."/>
            <person name="Ritari J."/>
            <person name="Douillard F.P."/>
            <person name="Paul Ross R."/>
            <person name="Yang R."/>
            <person name="Briner A.E."/>
            <person name="Felis G.E."/>
            <person name="de Vos W.M."/>
            <person name="Barrangou R."/>
            <person name="Klaenhammer T.R."/>
            <person name="Caufield P.W."/>
            <person name="Cui Y."/>
            <person name="Zhang H."/>
            <person name="O'Toole P.W."/>
        </authorList>
    </citation>
    <scope>NUCLEOTIDE SEQUENCE [LARGE SCALE GENOMIC DNA]</scope>
    <source>
        <strain evidence="2 3">DSM 20452</strain>
    </source>
</reference>
<keyword evidence="1" id="KW-1133">Transmembrane helix</keyword>
<dbReference type="Pfam" id="PF04977">
    <property type="entry name" value="DivIC"/>
    <property type="match status" value="1"/>
</dbReference>
<dbReference type="PANTHER" id="PTHR40027">
    <property type="entry name" value="CELL DIVISION PROTEIN DIVIC"/>
    <property type="match status" value="1"/>
</dbReference>
<dbReference type="RefSeq" id="WP_056957946.1">
    <property type="nucleotide sequence ID" value="NZ_AYYN01000002.1"/>
</dbReference>
<organism evidence="2 3">
    <name type="scientific">Ligilactobacillus murinus DSM 20452 = NBRC 14221</name>
    <dbReference type="NCBI Taxonomy" id="1423772"/>
    <lineage>
        <taxon>Bacteria</taxon>
        <taxon>Bacillati</taxon>
        <taxon>Bacillota</taxon>
        <taxon>Bacilli</taxon>
        <taxon>Lactobacillales</taxon>
        <taxon>Lactobacillaceae</taxon>
        <taxon>Ligilactobacillus</taxon>
    </lineage>
</organism>
<dbReference type="PANTHER" id="PTHR40027:SF1">
    <property type="entry name" value="CELL DIVISION PROTEIN DIVIC"/>
    <property type="match status" value="1"/>
</dbReference>
<proteinExistence type="predicted"/>
<dbReference type="GO" id="GO:0051301">
    <property type="term" value="P:cell division"/>
    <property type="evidence" value="ECO:0007669"/>
    <property type="project" value="UniProtKB-KW"/>
</dbReference>
<keyword evidence="2" id="KW-0132">Cell division</keyword>
<accession>A0A0R2BFA3</accession>
<evidence type="ECO:0000256" key="1">
    <source>
        <dbReference type="SAM" id="Phobius"/>
    </source>
</evidence>
<gene>
    <name evidence="2" type="ORF">FC48_GL001640</name>
</gene>
<evidence type="ECO:0000313" key="3">
    <source>
        <dbReference type="Proteomes" id="UP000051612"/>
    </source>
</evidence>
<comment type="caution">
    <text evidence="2">The sequence shown here is derived from an EMBL/GenBank/DDBJ whole genome shotgun (WGS) entry which is preliminary data.</text>
</comment>
<dbReference type="InterPro" id="IPR007060">
    <property type="entry name" value="FtsL/DivIC"/>
</dbReference>
<dbReference type="AlphaFoldDB" id="A0A0R2BFA3"/>
<protein>
    <submittedName>
        <fullName evidence="2">Cell division protein DIVIC</fullName>
    </submittedName>
</protein>
<sequence>MKEDKQKIKVMDNDFYREKTAAKKRMVAKNRRYLQHKVIMRLFAVIAVVVTVGCLVQVGRNLWQAHTVKQQTTTAQKKLDKVKKDNASLKLRVKQLNDDEYLEKLIREKYYYSRDNEMIYNLPDDKAKSVLNSEK</sequence>
<keyword evidence="1" id="KW-0472">Membrane</keyword>
<evidence type="ECO:0000313" key="2">
    <source>
        <dbReference type="EMBL" id="KRM78126.1"/>
    </source>
</evidence>